<sequence length="405" mass="47470">MVTFRVLSKPHKDLRVPMAFKVMTWNARGLCNVAAQGSLAYILRMYMPDLLWVQETKISSKEIIRDARMWNDDWGWELLPSIGQSGGSFGRGLWKAILVSRDVFFEGIEHNVQDGRGTSFWHDVWCGQFTLATRFPRFYRHAANKQGGVHEHFISNEWCPNIRRRNLRGDEAREMQDLTAALTPLSLEDGRDNWSWRWTKNKEFSVKSMYIAFLKRDREYAPPLEEFPYKAVWEVSIPTNVKLFIWALVWERVLTVDNLNSRGFCIPNRCVLCKRSEETIHHLFLSCPTTKLIWRDLTGHMARMNGITEHTSPRNMLLNWPTLNARGIGEASWSILPYVVLWVLWNVRNEIIFDNGGFERELVIKRVKCTIWGWLDVIGKSVDVKKDHTVADLLLNWENMVQDRW</sequence>
<dbReference type="Gene3D" id="3.60.10.10">
    <property type="entry name" value="Endonuclease/exonuclease/phosphatase"/>
    <property type="match status" value="1"/>
</dbReference>
<dbReference type="EMBL" id="JABWDY010017259">
    <property type="protein sequence ID" value="KAF5195494.1"/>
    <property type="molecule type" value="Genomic_DNA"/>
</dbReference>
<dbReference type="InterPro" id="IPR026960">
    <property type="entry name" value="RVT-Znf"/>
</dbReference>
<feature type="domain" description="Reverse transcriptase zinc-binding" evidence="1">
    <location>
        <begin position="204"/>
        <end position="294"/>
    </location>
</feature>
<comment type="caution">
    <text evidence="2">The sequence shown here is derived from an EMBL/GenBank/DDBJ whole genome shotgun (WGS) entry which is preliminary data.</text>
</comment>
<dbReference type="Pfam" id="PF13966">
    <property type="entry name" value="zf-RVT"/>
    <property type="match status" value="1"/>
</dbReference>
<evidence type="ECO:0000313" key="3">
    <source>
        <dbReference type="Proteomes" id="UP000554482"/>
    </source>
</evidence>
<dbReference type="GO" id="GO:0004519">
    <property type="term" value="F:endonuclease activity"/>
    <property type="evidence" value="ECO:0007669"/>
    <property type="project" value="InterPro"/>
</dbReference>
<gene>
    <name evidence="2" type="ORF">FRX31_014919</name>
</gene>
<dbReference type="AlphaFoldDB" id="A0A7J6WDJ5"/>
<accession>A0A7J6WDJ5</accession>
<keyword evidence="3" id="KW-1185">Reference proteome</keyword>
<dbReference type="GO" id="GO:0006281">
    <property type="term" value="P:DNA repair"/>
    <property type="evidence" value="ECO:0007669"/>
    <property type="project" value="InterPro"/>
</dbReference>
<dbReference type="SUPFAM" id="SSF56219">
    <property type="entry name" value="DNase I-like"/>
    <property type="match status" value="1"/>
</dbReference>
<evidence type="ECO:0000313" key="2">
    <source>
        <dbReference type="EMBL" id="KAF5195494.1"/>
    </source>
</evidence>
<dbReference type="PANTHER" id="PTHR36617">
    <property type="entry name" value="PROTEIN, PUTATIVE-RELATED"/>
    <property type="match status" value="1"/>
</dbReference>
<evidence type="ECO:0000259" key="1">
    <source>
        <dbReference type="Pfam" id="PF13966"/>
    </source>
</evidence>
<dbReference type="OrthoDB" id="1937542at2759"/>
<dbReference type="PROSITE" id="PS00726">
    <property type="entry name" value="AP_NUCLEASE_F1_1"/>
    <property type="match status" value="1"/>
</dbReference>
<dbReference type="Proteomes" id="UP000554482">
    <property type="component" value="Unassembled WGS sequence"/>
</dbReference>
<keyword evidence="2" id="KW-0695">RNA-directed DNA polymerase</keyword>
<keyword evidence="2" id="KW-0548">Nucleotidyltransferase</keyword>
<dbReference type="InterPro" id="IPR020847">
    <property type="entry name" value="AP_endonuclease_F1_BS"/>
</dbReference>
<dbReference type="InterPro" id="IPR036691">
    <property type="entry name" value="Endo/exonu/phosph_ase_sf"/>
</dbReference>
<dbReference type="GO" id="GO:0003677">
    <property type="term" value="F:DNA binding"/>
    <property type="evidence" value="ECO:0007669"/>
    <property type="project" value="InterPro"/>
</dbReference>
<reference evidence="2 3" key="1">
    <citation type="submission" date="2020-06" db="EMBL/GenBank/DDBJ databases">
        <title>Transcriptomic and genomic resources for Thalictrum thalictroides and T. hernandezii: Facilitating candidate gene discovery in an emerging model plant lineage.</title>
        <authorList>
            <person name="Arias T."/>
            <person name="Riano-Pachon D.M."/>
            <person name="Di Stilio V.S."/>
        </authorList>
    </citation>
    <scope>NUCLEOTIDE SEQUENCE [LARGE SCALE GENOMIC DNA]</scope>
    <source>
        <strain evidence="3">cv. WT478/WT964</strain>
        <tissue evidence="2">Leaves</tissue>
    </source>
</reference>
<protein>
    <submittedName>
        <fullName evidence="2">Reverse transcriptase zinc-binding domain</fullName>
    </submittedName>
</protein>
<organism evidence="2 3">
    <name type="scientific">Thalictrum thalictroides</name>
    <name type="common">Rue-anemone</name>
    <name type="synonym">Anemone thalictroides</name>
    <dbReference type="NCBI Taxonomy" id="46969"/>
    <lineage>
        <taxon>Eukaryota</taxon>
        <taxon>Viridiplantae</taxon>
        <taxon>Streptophyta</taxon>
        <taxon>Embryophyta</taxon>
        <taxon>Tracheophyta</taxon>
        <taxon>Spermatophyta</taxon>
        <taxon>Magnoliopsida</taxon>
        <taxon>Ranunculales</taxon>
        <taxon>Ranunculaceae</taxon>
        <taxon>Thalictroideae</taxon>
        <taxon>Thalictrum</taxon>
    </lineage>
</organism>
<name>A0A7J6WDJ5_THATH</name>
<dbReference type="GO" id="GO:0003964">
    <property type="term" value="F:RNA-directed DNA polymerase activity"/>
    <property type="evidence" value="ECO:0007669"/>
    <property type="project" value="UniProtKB-KW"/>
</dbReference>
<dbReference type="PANTHER" id="PTHR36617:SF15">
    <property type="entry name" value="REVERSE TRANSCRIPTASE ZINC-BINDING DOMAIN-CONTAINING PROTEIN"/>
    <property type="match status" value="1"/>
</dbReference>
<keyword evidence="2" id="KW-0808">Transferase</keyword>
<proteinExistence type="predicted"/>